<evidence type="ECO:0000313" key="1">
    <source>
        <dbReference type="EMBL" id="AGO85115.1"/>
    </source>
</evidence>
<proteinExistence type="predicted"/>
<dbReference type="RefSeq" id="YP_008438189.1">
    <property type="nucleotide sequence ID" value="NC_022098.1"/>
</dbReference>
<name>S4W462_9VIRU</name>
<dbReference type="EMBL" id="KC977571">
    <property type="protein sequence ID" value="AGO85115.1"/>
    <property type="molecule type" value="Genomic_DNA"/>
</dbReference>
<dbReference type="Proteomes" id="UP000204584">
    <property type="component" value="Segment"/>
</dbReference>
<dbReference type="InterPro" id="IPR036770">
    <property type="entry name" value="Ankyrin_rpt-contain_sf"/>
</dbReference>
<sequence>MAMIIGRLGDKDFCSARSAHSCFRVSTAQQVEARAARWRGCTKLDEFAARGNAEAVVQFLRRFPVSIGEVRRCCAAVSRRGHLDVVRAVQNKQAFDGALVCYEAARGGHVHILRYAQGQGWLDAEQAALGAAYGDALDTFAWVCESAGVHPTSAHVDAALDRGSDQVLVHCLTAGVDGVDREALAVKVVRGHGYLHTRGFPKTLALLLADPSMTADRWPRAVAQMCRTDDFHTIETVYAQWPHLFATEAMNVAVEYGNTPVVSWLYERGVRACDRRALSGAVDRRHDKTVQFVCAHDIDVDRRDAIYRAACAGDASLLAVLLDGQGHEGFYAAYHGAARRAMDRPDDTHLFVWLHKRAPSP</sequence>
<evidence type="ECO:0000313" key="2">
    <source>
        <dbReference type="Proteomes" id="UP000204584"/>
    </source>
</evidence>
<keyword evidence="2" id="KW-1185">Reference proteome</keyword>
<dbReference type="Gene3D" id="1.25.40.20">
    <property type="entry name" value="Ankyrin repeat-containing domain"/>
    <property type="match status" value="1"/>
</dbReference>
<dbReference type="InterPro" id="IPR052050">
    <property type="entry name" value="SecEffector_AnkRepeat"/>
</dbReference>
<dbReference type="KEGG" id="vg:16606902"/>
<dbReference type="SUPFAM" id="SSF48403">
    <property type="entry name" value="Ankyrin repeat"/>
    <property type="match status" value="1"/>
</dbReference>
<gene>
    <name evidence="1" type="ORF">psal_cds_964</name>
</gene>
<dbReference type="PANTHER" id="PTHR46586">
    <property type="entry name" value="ANKYRIN REPEAT-CONTAINING PROTEIN"/>
    <property type="match status" value="1"/>
</dbReference>
<dbReference type="GeneID" id="16606902"/>
<organism evidence="1 2">
    <name type="scientific">Pandoravirus salinus</name>
    <dbReference type="NCBI Taxonomy" id="1349410"/>
    <lineage>
        <taxon>Viruses</taxon>
        <taxon>Pandoravirus</taxon>
    </lineage>
</organism>
<accession>S4W462</accession>
<dbReference type="PANTHER" id="PTHR46586:SF3">
    <property type="entry name" value="ANKYRIN REPEAT-CONTAINING PROTEIN"/>
    <property type="match status" value="1"/>
</dbReference>
<protein>
    <submittedName>
        <fullName evidence="1">Ankyrin repeat incomplete domain containing protein</fullName>
    </submittedName>
</protein>
<reference evidence="1 2" key="1">
    <citation type="journal article" date="2013" name="Science">
        <title>Pandoraviruses: amoeba viruses with genomes up to 2.5 Mb reaching that of parasitic eukaryotes.</title>
        <authorList>
            <person name="Philippe N."/>
            <person name="Legendre M."/>
            <person name="Doutre G."/>
            <person name="Coute Y."/>
            <person name="Poirot O."/>
            <person name="Lescot M."/>
            <person name="Arslan D."/>
            <person name="Seltzer V."/>
            <person name="Bertaux L."/>
            <person name="Bruley C."/>
            <person name="Garin J."/>
            <person name="Claverie J.M."/>
            <person name="Abergel C."/>
        </authorList>
    </citation>
    <scope>NUCLEOTIDE SEQUENCE [LARGE SCALE GENOMIC DNA]</scope>
</reference>